<dbReference type="EMBL" id="FUYE01000022">
    <property type="protein sequence ID" value="SKB07173.1"/>
    <property type="molecule type" value="Genomic_DNA"/>
</dbReference>
<sequence>MMRFHLNLRRVLVLLLIVGGVTVGGLWGSHAWVRAVSSGRCLADTALLPQVDVALVLGCSPKIGSRPNMFYENRMEAAAALYRAGRVKALIVSGDNSTHQYDEPTAMKESLIALGVPAERIYCDYAGFRTLDSVVRAEAIFGQTRFIIVSQRFHNERAVFLAQRHGLEAWGYNAQDVSRSIGLMTHLREYLARVNAVLDVTLLQTRPKFDGPKVEIHSERLGS</sequence>
<dbReference type="RefSeq" id="WP_217699052.1">
    <property type="nucleotide sequence ID" value="NZ_FUYE01000022.1"/>
</dbReference>
<proteinExistence type="predicted"/>
<dbReference type="STRING" id="48467.SAMN02745166_04637"/>
<keyword evidence="3" id="KW-1185">Reference proteome</keyword>
<dbReference type="InterPro" id="IPR003848">
    <property type="entry name" value="DUF218"/>
</dbReference>
<feature type="domain" description="DUF218" evidence="1">
    <location>
        <begin position="52"/>
        <end position="191"/>
    </location>
</feature>
<evidence type="ECO:0000313" key="3">
    <source>
        <dbReference type="Proteomes" id="UP000190774"/>
    </source>
</evidence>
<dbReference type="InterPro" id="IPR051599">
    <property type="entry name" value="Cell_Envelope_Assoc"/>
</dbReference>
<dbReference type="Proteomes" id="UP000190774">
    <property type="component" value="Unassembled WGS sequence"/>
</dbReference>
<dbReference type="Pfam" id="PF02698">
    <property type="entry name" value="DUF218"/>
    <property type="match status" value="1"/>
</dbReference>
<gene>
    <name evidence="2" type="ORF">SAMN02745166_04637</name>
</gene>
<protein>
    <submittedName>
        <fullName evidence="2">SanA protein</fullName>
    </submittedName>
</protein>
<organism evidence="2 3">
    <name type="scientific">Prosthecobacter debontii</name>
    <dbReference type="NCBI Taxonomy" id="48467"/>
    <lineage>
        <taxon>Bacteria</taxon>
        <taxon>Pseudomonadati</taxon>
        <taxon>Verrucomicrobiota</taxon>
        <taxon>Verrucomicrobiia</taxon>
        <taxon>Verrucomicrobiales</taxon>
        <taxon>Verrucomicrobiaceae</taxon>
        <taxon>Prosthecobacter</taxon>
    </lineage>
</organism>
<dbReference type="PANTHER" id="PTHR30336">
    <property type="entry name" value="INNER MEMBRANE PROTEIN, PROBABLE PERMEASE"/>
    <property type="match status" value="1"/>
</dbReference>
<dbReference type="CDD" id="cd06259">
    <property type="entry name" value="YdcF-like"/>
    <property type="match status" value="1"/>
</dbReference>
<reference evidence="3" key="1">
    <citation type="submission" date="2017-02" db="EMBL/GenBank/DDBJ databases">
        <authorList>
            <person name="Varghese N."/>
            <person name="Submissions S."/>
        </authorList>
    </citation>
    <scope>NUCLEOTIDE SEQUENCE [LARGE SCALE GENOMIC DNA]</scope>
    <source>
        <strain evidence="3">ATCC 700200</strain>
    </source>
</reference>
<accession>A0A1T4YZV3</accession>
<evidence type="ECO:0000259" key="1">
    <source>
        <dbReference type="Pfam" id="PF02698"/>
    </source>
</evidence>
<dbReference type="AlphaFoldDB" id="A0A1T4YZV3"/>
<name>A0A1T4YZV3_9BACT</name>
<dbReference type="PANTHER" id="PTHR30336:SF6">
    <property type="entry name" value="INTEGRAL MEMBRANE PROTEIN"/>
    <property type="match status" value="1"/>
</dbReference>
<evidence type="ECO:0000313" key="2">
    <source>
        <dbReference type="EMBL" id="SKB07173.1"/>
    </source>
</evidence>
<dbReference type="GO" id="GO:0005886">
    <property type="term" value="C:plasma membrane"/>
    <property type="evidence" value="ECO:0007669"/>
    <property type="project" value="TreeGrafter"/>
</dbReference>